<proteinExistence type="predicted"/>
<evidence type="ECO:0000256" key="1">
    <source>
        <dbReference type="SAM" id="MobiDB-lite"/>
    </source>
</evidence>
<dbReference type="PANTHER" id="PTHR31453">
    <property type="entry name" value="TRANSMEMBRANE PROTEIN 236"/>
    <property type="match status" value="1"/>
</dbReference>
<feature type="transmembrane region" description="Helical" evidence="2">
    <location>
        <begin position="128"/>
        <end position="145"/>
    </location>
</feature>
<sequence>MVSGRLVKLVVFELLELAAFSVPTLVVTEQFAAALQGTRNRNEKTVYWLGVSCSIAYVALVTLVVWVPVKVLFYRKRYLQAKIRGWSPVMLMCVVLTTLPCFAFSIAVTEVQKSVSNNSTSSLPKTLPDFQVSLVLTSLIIVDIIEKLRKYSLRGRPISGHIPYDLQPQQQISSISEQVESKDSTPAPVCSTPSPRVINVEEPTSSSPVMRVMSRQDERAQIFLMSFVMWYDTIEMVRVAGHPAVFGSAWVFPVYVFSYLSLLRIILLPSVPVLGSMGIILQDFPFIFVRLGLIAALGTITPVLGLCKNILVTGSFVYFNYLINLQAFSVTETSPF</sequence>
<dbReference type="STRING" id="9258.ENSOANP00000009089"/>
<organism evidence="3 4">
    <name type="scientific">Ornithorhynchus anatinus</name>
    <name type="common">Duckbill platypus</name>
    <dbReference type="NCBI Taxonomy" id="9258"/>
    <lineage>
        <taxon>Eukaryota</taxon>
        <taxon>Metazoa</taxon>
        <taxon>Chordata</taxon>
        <taxon>Craniata</taxon>
        <taxon>Vertebrata</taxon>
        <taxon>Euteleostomi</taxon>
        <taxon>Mammalia</taxon>
        <taxon>Monotremata</taxon>
        <taxon>Ornithorhynchidae</taxon>
        <taxon>Ornithorhynchus</taxon>
    </lineage>
</organism>
<protein>
    <submittedName>
        <fullName evidence="3">Transmembrane protein 236</fullName>
    </submittedName>
</protein>
<dbReference type="Ensembl" id="ENSOANT00000009091.2">
    <property type="protein sequence ID" value="ENSOANP00000009089.2"/>
    <property type="gene ID" value="ENSOANG00000005710.3"/>
</dbReference>
<feature type="transmembrane region" description="Helical" evidence="2">
    <location>
        <begin position="46"/>
        <end position="69"/>
    </location>
</feature>
<dbReference type="HOGENOM" id="CLU_072609_0_0_1"/>
<evidence type="ECO:0000313" key="4">
    <source>
        <dbReference type="Proteomes" id="UP000002279"/>
    </source>
</evidence>
<dbReference type="FunCoup" id="F7BY96">
    <property type="interactions" value="3"/>
</dbReference>
<feature type="transmembrane region" description="Helical" evidence="2">
    <location>
        <begin position="7"/>
        <end position="26"/>
    </location>
</feature>
<dbReference type="AlphaFoldDB" id="F7BY96"/>
<keyword evidence="2" id="KW-0472">Membrane</keyword>
<evidence type="ECO:0000256" key="2">
    <source>
        <dbReference type="SAM" id="Phobius"/>
    </source>
</evidence>
<name>F7BY96_ORNAN</name>
<reference evidence="3" key="1">
    <citation type="submission" date="2025-08" db="UniProtKB">
        <authorList>
            <consortium name="Ensembl"/>
        </authorList>
    </citation>
    <scope>IDENTIFICATION</scope>
    <source>
        <strain evidence="3">Glennie</strain>
    </source>
</reference>
<dbReference type="GeneTree" id="ENSGT00390000015525"/>
<dbReference type="InParanoid" id="F7BY96"/>
<accession>F7BY96</accession>
<evidence type="ECO:0000313" key="3">
    <source>
        <dbReference type="Ensembl" id="ENSOANP00000009089.2"/>
    </source>
</evidence>
<reference evidence="3" key="2">
    <citation type="submission" date="2025-09" db="UniProtKB">
        <authorList>
            <consortium name="Ensembl"/>
        </authorList>
    </citation>
    <scope>IDENTIFICATION</scope>
    <source>
        <strain evidence="3">Glennie</strain>
    </source>
</reference>
<feature type="transmembrane region" description="Helical" evidence="2">
    <location>
        <begin position="252"/>
        <end position="275"/>
    </location>
</feature>
<dbReference type="Proteomes" id="UP000002279">
    <property type="component" value="Unplaced"/>
</dbReference>
<keyword evidence="2" id="KW-1133">Transmembrane helix</keyword>
<keyword evidence="4" id="KW-1185">Reference proteome</keyword>
<feature type="transmembrane region" description="Helical" evidence="2">
    <location>
        <begin position="287"/>
        <end position="306"/>
    </location>
</feature>
<feature type="transmembrane region" description="Helical" evidence="2">
    <location>
        <begin position="89"/>
        <end position="108"/>
    </location>
</feature>
<keyword evidence="2" id="KW-0812">Transmembrane</keyword>
<dbReference type="InterPro" id="IPR020394">
    <property type="entry name" value="Uncharacterised_FAM23-like_TM"/>
</dbReference>
<dbReference type="PANTHER" id="PTHR31453:SF2">
    <property type="entry name" value="TRANSMEMBRANE PROTEIN 236"/>
    <property type="match status" value="1"/>
</dbReference>
<dbReference type="eggNOG" id="ENOG502QVFM">
    <property type="taxonomic scope" value="Eukaryota"/>
</dbReference>
<feature type="region of interest" description="Disordered" evidence="1">
    <location>
        <begin position="175"/>
        <end position="195"/>
    </location>
</feature>
<gene>
    <name evidence="3" type="primary">TMEM236</name>
</gene>
<dbReference type="OMA" id="MMMCVVL"/>